<keyword evidence="2" id="KW-1015">Disulfide bond</keyword>
<dbReference type="PANTHER" id="PTHR11675:SF134">
    <property type="entry name" value="N-ACETYLGALACTOSAMINYLTRANSFERASE 4-RELATED"/>
    <property type="match status" value="1"/>
</dbReference>
<evidence type="ECO:0000256" key="3">
    <source>
        <dbReference type="ARBA" id="ARBA00023180"/>
    </source>
</evidence>
<dbReference type="RefSeq" id="XP_006815254.1">
    <property type="nucleotide sequence ID" value="XM_006815191.1"/>
</dbReference>
<dbReference type="InterPro" id="IPR035992">
    <property type="entry name" value="Ricin_B-like_lectins"/>
</dbReference>
<dbReference type="InterPro" id="IPR029044">
    <property type="entry name" value="Nucleotide-diphossugar_trans"/>
</dbReference>
<dbReference type="SUPFAM" id="SSF50370">
    <property type="entry name" value="Ricin B-like lectins"/>
    <property type="match status" value="1"/>
</dbReference>
<feature type="domain" description="Ricin B lectin" evidence="4">
    <location>
        <begin position="72"/>
        <end position="153"/>
    </location>
</feature>
<evidence type="ECO:0000259" key="4">
    <source>
        <dbReference type="Pfam" id="PF00652"/>
    </source>
</evidence>
<dbReference type="Proteomes" id="UP000694865">
    <property type="component" value="Unplaced"/>
</dbReference>
<dbReference type="GeneID" id="102807313"/>
<dbReference type="Gene3D" id="2.80.10.50">
    <property type="match status" value="2"/>
</dbReference>
<gene>
    <name evidence="6" type="primary">LOC102807313</name>
</gene>
<organism evidence="5 6">
    <name type="scientific">Saccoglossus kowalevskii</name>
    <name type="common">Acorn worm</name>
    <dbReference type="NCBI Taxonomy" id="10224"/>
    <lineage>
        <taxon>Eukaryota</taxon>
        <taxon>Metazoa</taxon>
        <taxon>Hemichordata</taxon>
        <taxon>Enteropneusta</taxon>
        <taxon>Harrimaniidae</taxon>
        <taxon>Saccoglossus</taxon>
    </lineage>
</organism>
<keyword evidence="3" id="KW-0325">Glycoprotein</keyword>
<keyword evidence="5" id="KW-1185">Reference proteome</keyword>
<dbReference type="SUPFAM" id="SSF53448">
    <property type="entry name" value="Nucleotide-diphospho-sugar transferases"/>
    <property type="match status" value="1"/>
</dbReference>
<dbReference type="InterPro" id="IPR000772">
    <property type="entry name" value="Ricin_B_lectin"/>
</dbReference>
<evidence type="ECO:0000256" key="2">
    <source>
        <dbReference type="ARBA" id="ARBA00023157"/>
    </source>
</evidence>
<evidence type="ECO:0000313" key="5">
    <source>
        <dbReference type="Proteomes" id="UP000694865"/>
    </source>
</evidence>
<keyword evidence="1" id="KW-0430">Lectin</keyword>
<dbReference type="PROSITE" id="PS50231">
    <property type="entry name" value="RICIN_B_LECTIN"/>
    <property type="match status" value="1"/>
</dbReference>
<protein>
    <submittedName>
        <fullName evidence="6">Polypeptide N-acetylgalactosaminyltransferase-like 6-like</fullName>
    </submittedName>
</protein>
<dbReference type="PANTHER" id="PTHR11675">
    <property type="entry name" value="N-ACETYLGALACTOSAMINYLTRANSFERASE"/>
    <property type="match status" value="1"/>
</dbReference>
<name>A0ABM0M5G3_SACKO</name>
<evidence type="ECO:0000256" key="1">
    <source>
        <dbReference type="ARBA" id="ARBA00022734"/>
    </source>
</evidence>
<reference evidence="6" key="1">
    <citation type="submission" date="2025-08" db="UniProtKB">
        <authorList>
            <consortium name="RefSeq"/>
        </authorList>
    </citation>
    <scope>IDENTIFICATION</scope>
    <source>
        <tissue evidence="6">Testes</tissue>
    </source>
</reference>
<dbReference type="Pfam" id="PF00652">
    <property type="entry name" value="Ricin_B_lectin"/>
    <property type="match status" value="1"/>
</dbReference>
<accession>A0ABM0M5G3</accession>
<sequence>NLLRVVEVWMDEYKKYFYKRRPHLKGQDFGDISAQLALKKKLNCKSFKWFLEEVGPDILKYYPPEEPEPAAWGAIKNVAKDVCLDGSHGNEGMRLKAKMCLATNERESSDQDKGQLYHPISGKCLEFSSKSNSEDVYMANCNEQELNQHWQFAHFNSSRLDEINKNSR</sequence>
<evidence type="ECO:0000313" key="6">
    <source>
        <dbReference type="RefSeq" id="XP_006815254.1"/>
    </source>
</evidence>
<proteinExistence type="predicted"/>
<dbReference type="Gene3D" id="1.10.8.460">
    <property type="entry name" value="ppGaNTase-T1 linker domain-like"/>
    <property type="match status" value="1"/>
</dbReference>
<feature type="non-terminal residue" evidence="6">
    <location>
        <position position="1"/>
    </location>
</feature>